<name>F9WKA2_TRYVY</name>
<dbReference type="PROSITE" id="PS50011">
    <property type="entry name" value="PROTEIN_KINASE_DOM"/>
    <property type="match status" value="1"/>
</dbReference>
<reference evidence="5 6" key="1">
    <citation type="journal article" date="2012" name="Proc. Natl. Acad. Sci. U.S.A.">
        <title>Antigenic diversity is generated by distinct evolutionary mechanisms in African trypanosome species.</title>
        <authorList>
            <person name="Jackson A.P."/>
            <person name="Berry A."/>
            <person name="Aslett M."/>
            <person name="Allison H.C."/>
            <person name="Burton P."/>
            <person name="Vavrova-Anderson J."/>
            <person name="Brown R."/>
            <person name="Browne H."/>
            <person name="Corton N."/>
            <person name="Hauser H."/>
            <person name="Gamble J."/>
            <person name="Gilderthorp R."/>
            <person name="Marcello L."/>
            <person name="McQuillan J."/>
            <person name="Otto T.D."/>
            <person name="Quail M.A."/>
            <person name="Sanders M.J."/>
            <person name="van Tonder A."/>
            <person name="Ginger M.L."/>
            <person name="Field M.C."/>
            <person name="Barry J.D."/>
            <person name="Hertz-Fowler C."/>
            <person name="Berriman M."/>
        </authorList>
    </citation>
    <scope>NUCLEOTIDE SEQUENCE</scope>
    <source>
        <strain evidence="5 6">Y486</strain>
    </source>
</reference>
<keyword evidence="2 3" id="KW-0067">ATP-binding</keyword>
<evidence type="ECO:0000256" key="3">
    <source>
        <dbReference type="PROSITE-ProRule" id="PRU10141"/>
    </source>
</evidence>
<dbReference type="Pfam" id="PF00069">
    <property type="entry name" value="Pkinase"/>
    <property type="match status" value="1"/>
</dbReference>
<feature type="domain" description="Protein kinase" evidence="4">
    <location>
        <begin position="15"/>
        <end position="155"/>
    </location>
</feature>
<dbReference type="InterPro" id="IPR017441">
    <property type="entry name" value="Protein_kinase_ATP_BS"/>
</dbReference>
<dbReference type="InterPro" id="IPR050117">
    <property type="entry name" value="MAPK"/>
</dbReference>
<dbReference type="PROSITE" id="PS00107">
    <property type="entry name" value="PROTEIN_KINASE_ATP"/>
    <property type="match status" value="1"/>
</dbReference>
<gene>
    <name evidence="5" type="ORF">TvY486_0005490</name>
</gene>
<evidence type="ECO:0000256" key="2">
    <source>
        <dbReference type="ARBA" id="ARBA00022840"/>
    </source>
</evidence>
<dbReference type="SMART" id="SM00220">
    <property type="entry name" value="S_TKc"/>
    <property type="match status" value="1"/>
</dbReference>
<dbReference type="PROSITE" id="PS00109">
    <property type="entry name" value="PROTEIN_KINASE_TYR"/>
    <property type="match status" value="1"/>
</dbReference>
<feature type="binding site" evidence="3">
    <location>
        <position position="43"/>
    </location>
    <ligand>
        <name>ATP</name>
        <dbReference type="ChEBI" id="CHEBI:30616"/>
    </ligand>
</feature>
<dbReference type="Gene3D" id="1.10.510.10">
    <property type="entry name" value="Transferase(Phosphotransferase) domain 1"/>
    <property type="match status" value="1"/>
</dbReference>
<dbReference type="AlphaFoldDB" id="F9WKA2"/>
<dbReference type="Gene3D" id="3.30.200.20">
    <property type="entry name" value="Phosphorylase Kinase, domain 1"/>
    <property type="match status" value="1"/>
</dbReference>
<evidence type="ECO:0000256" key="1">
    <source>
        <dbReference type="ARBA" id="ARBA00022741"/>
    </source>
</evidence>
<dbReference type="SUPFAM" id="SSF56112">
    <property type="entry name" value="Protein kinase-like (PK-like)"/>
    <property type="match status" value="1"/>
</dbReference>
<keyword evidence="5" id="KW-0808">Transferase</keyword>
<protein>
    <submittedName>
        <fullName evidence="5">Protein kinase, putative</fullName>
    </submittedName>
</protein>
<accession>F9WKA2</accession>
<organism evidence="5 6">
    <name type="scientific">Trypanosoma vivax (strain Y486)</name>
    <dbReference type="NCBI Taxonomy" id="1055687"/>
    <lineage>
        <taxon>Eukaryota</taxon>
        <taxon>Discoba</taxon>
        <taxon>Euglenozoa</taxon>
        <taxon>Kinetoplastea</taxon>
        <taxon>Metakinetoplastina</taxon>
        <taxon>Trypanosomatida</taxon>
        <taxon>Trypanosomatidae</taxon>
        <taxon>Trypanosoma</taxon>
        <taxon>Duttonella</taxon>
    </lineage>
</organism>
<dbReference type="InterPro" id="IPR011009">
    <property type="entry name" value="Kinase-like_dom_sf"/>
</dbReference>
<dbReference type="InterPro" id="IPR008266">
    <property type="entry name" value="Tyr_kinase_AS"/>
</dbReference>
<keyword evidence="1 3" id="KW-0547">Nucleotide-binding</keyword>
<keyword evidence="6" id="KW-1185">Reference proteome</keyword>
<dbReference type="EMBL" id="CAEX01000032">
    <property type="protein sequence ID" value="CCD17922.1"/>
    <property type="molecule type" value="Genomic_DNA"/>
</dbReference>
<evidence type="ECO:0000259" key="4">
    <source>
        <dbReference type="PROSITE" id="PS50011"/>
    </source>
</evidence>
<dbReference type="PANTHER" id="PTHR24055">
    <property type="entry name" value="MITOGEN-ACTIVATED PROTEIN KINASE"/>
    <property type="match status" value="1"/>
</dbReference>
<evidence type="ECO:0000313" key="5">
    <source>
        <dbReference type="EMBL" id="CCD17922.1"/>
    </source>
</evidence>
<dbReference type="InterPro" id="IPR000719">
    <property type="entry name" value="Prot_kinase_dom"/>
</dbReference>
<sequence>MNSSGPLIFDVPPVFKVESIIGQGSYGVVCKAHYRDDLVAIKKIPNYGKSEETARRVLREIEVLQNLQFCEQVVECRLLFRPTSCEKDVYVVMNYVPSDLSAVIKNKSVPLKENVVRYVTCQLLLALRAMHHCNVLHRDLSTRNILVNYSLRFRV</sequence>
<dbReference type="FunFam" id="3.30.200.20:FF:000850">
    <property type="entry name" value="Protein kinase, putative"/>
    <property type="match status" value="1"/>
</dbReference>
<dbReference type="Proteomes" id="UP000009027">
    <property type="component" value="Unassembled WGS sequence"/>
</dbReference>
<dbReference type="GO" id="GO:0004672">
    <property type="term" value="F:protein kinase activity"/>
    <property type="evidence" value="ECO:0007669"/>
    <property type="project" value="InterPro"/>
</dbReference>
<proteinExistence type="predicted"/>
<keyword evidence="5" id="KW-0418">Kinase</keyword>
<evidence type="ECO:0000313" key="6">
    <source>
        <dbReference type="Proteomes" id="UP000009027"/>
    </source>
</evidence>
<dbReference type="VEuPathDB" id="TriTrypDB:TvY486_0005490"/>
<dbReference type="GO" id="GO:0005524">
    <property type="term" value="F:ATP binding"/>
    <property type="evidence" value="ECO:0007669"/>
    <property type="project" value="UniProtKB-UniRule"/>
</dbReference>